<gene>
    <name evidence="1" type="ORF">AABD74_14880</name>
</gene>
<dbReference type="Proteomes" id="UP001623852">
    <property type="component" value="Chromosome"/>
</dbReference>
<evidence type="ECO:0000313" key="2">
    <source>
        <dbReference type="Proteomes" id="UP001623852"/>
    </source>
</evidence>
<organism evidence="1 2">
    <name type="scientific">Flavobacterium soyae</name>
    <dbReference type="NCBI Taxonomy" id="2903098"/>
    <lineage>
        <taxon>Bacteria</taxon>
        <taxon>Pseudomonadati</taxon>
        <taxon>Bacteroidota</taxon>
        <taxon>Flavobacteriia</taxon>
        <taxon>Flavobacteriales</taxon>
        <taxon>Flavobacteriaceae</taxon>
        <taxon>Flavobacterium</taxon>
    </lineage>
</organism>
<evidence type="ECO:0008006" key="3">
    <source>
        <dbReference type="Google" id="ProtNLM"/>
    </source>
</evidence>
<protein>
    <recommendedName>
        <fullName evidence="3">Lipoprotein</fullName>
    </recommendedName>
</protein>
<dbReference type="RefSeq" id="WP_406843362.1">
    <property type="nucleotide sequence ID" value="NZ_CP150845.1"/>
</dbReference>
<dbReference type="EMBL" id="CP150845">
    <property type="protein sequence ID" value="WYZ18446.1"/>
    <property type="molecule type" value="Genomic_DNA"/>
</dbReference>
<keyword evidence="2" id="KW-1185">Reference proteome</keyword>
<accession>A0ABZ2UC10</accession>
<sequence>MKTKLSIMGMIAALIYSCQDKTGVNSNEDKINQDLVQAADIERQTLREWFSFNREADSVIASADSIIKREIENHDRRGRTKNNIVITQYHLERLKKKVKYIKDYEVSTEHFDENVSHTLDSLKVDYLQEKLKLEAALCEFNVYELP</sequence>
<evidence type="ECO:0000313" key="1">
    <source>
        <dbReference type="EMBL" id="WYZ18446.1"/>
    </source>
</evidence>
<reference evidence="1 2" key="1">
    <citation type="submission" date="2024-03" db="EMBL/GenBank/DDBJ databases">
        <title>Flavobacterium soyae.</title>
        <authorList>
            <person name="Zheng W."/>
        </authorList>
    </citation>
    <scope>NUCLEOTIDE SEQUENCE [LARGE SCALE GENOMIC DNA]</scope>
    <source>
        <strain evidence="1 2">55</strain>
    </source>
</reference>
<proteinExistence type="predicted"/>
<name>A0ABZ2UC10_9FLAO</name>
<dbReference type="PROSITE" id="PS51257">
    <property type="entry name" value="PROKAR_LIPOPROTEIN"/>
    <property type="match status" value="1"/>
</dbReference>